<reference evidence="12" key="1">
    <citation type="submission" date="2021-07" db="EMBL/GenBank/DDBJ databases">
        <title>Neiella marina sp. nov., isolated from the intestinal content of sea cucumber Apostichopus japonicus.</title>
        <authorList>
            <person name="Bai X."/>
        </authorList>
    </citation>
    <scope>NUCLEOTIDE SEQUENCE</scope>
    <source>
        <strain evidence="12">126</strain>
    </source>
</reference>
<dbReference type="RefSeq" id="WP_220102640.1">
    <property type="nucleotide sequence ID" value="NZ_JAHZSS010000002.1"/>
</dbReference>
<evidence type="ECO:0000256" key="8">
    <source>
        <dbReference type="PROSITE-ProRule" id="PRU00284"/>
    </source>
</evidence>
<keyword evidence="2" id="KW-1003">Cell membrane</keyword>
<dbReference type="CDD" id="cd11386">
    <property type="entry name" value="MCP_signal"/>
    <property type="match status" value="1"/>
</dbReference>
<feature type="domain" description="HAMP" evidence="11">
    <location>
        <begin position="226"/>
        <end position="280"/>
    </location>
</feature>
<dbReference type="InterPro" id="IPR003660">
    <property type="entry name" value="HAMP_dom"/>
</dbReference>
<dbReference type="SUPFAM" id="SSF58104">
    <property type="entry name" value="Methyl-accepting chemotaxis protein (MCP) signaling domain"/>
    <property type="match status" value="1"/>
</dbReference>
<dbReference type="Gene3D" id="3.30.450.20">
    <property type="entry name" value="PAS domain"/>
    <property type="match status" value="1"/>
</dbReference>
<dbReference type="InterPro" id="IPR004090">
    <property type="entry name" value="Chemotax_Me-accpt_rcpt"/>
</dbReference>
<name>A0ABS7ECD9_9GAMM</name>
<keyword evidence="13" id="KW-1185">Reference proteome</keyword>
<dbReference type="CDD" id="cd06225">
    <property type="entry name" value="HAMP"/>
    <property type="match status" value="1"/>
</dbReference>
<protein>
    <submittedName>
        <fullName evidence="12">Methyl-accepting chemotaxis protein</fullName>
    </submittedName>
</protein>
<comment type="subcellular location">
    <subcellularLocation>
        <location evidence="1">Cell membrane</location>
        <topology evidence="1">Multi-pass membrane protein</topology>
    </subcellularLocation>
</comment>
<keyword evidence="5 9" id="KW-0472">Membrane</keyword>
<proteinExistence type="inferred from homology"/>
<evidence type="ECO:0000256" key="9">
    <source>
        <dbReference type="SAM" id="Phobius"/>
    </source>
</evidence>
<dbReference type="Pfam" id="PF17200">
    <property type="entry name" value="sCache_2"/>
    <property type="match status" value="1"/>
</dbReference>
<evidence type="ECO:0000313" key="13">
    <source>
        <dbReference type="Proteomes" id="UP001166251"/>
    </source>
</evidence>
<feature type="transmembrane region" description="Helical" evidence="9">
    <location>
        <begin position="202"/>
        <end position="225"/>
    </location>
</feature>
<evidence type="ECO:0000256" key="4">
    <source>
        <dbReference type="ARBA" id="ARBA00022989"/>
    </source>
</evidence>
<gene>
    <name evidence="12" type="ORF">K0504_02855</name>
</gene>
<dbReference type="InterPro" id="IPR004089">
    <property type="entry name" value="MCPsignal_dom"/>
</dbReference>
<feature type="domain" description="Methyl-accepting transducer" evidence="10">
    <location>
        <begin position="285"/>
        <end position="521"/>
    </location>
</feature>
<dbReference type="PROSITE" id="PS50111">
    <property type="entry name" value="CHEMOTAXIS_TRANSDUC_2"/>
    <property type="match status" value="1"/>
</dbReference>
<evidence type="ECO:0000259" key="11">
    <source>
        <dbReference type="PROSITE" id="PS50885"/>
    </source>
</evidence>
<dbReference type="PRINTS" id="PR00260">
    <property type="entry name" value="CHEMTRNSDUCR"/>
</dbReference>
<keyword evidence="3 9" id="KW-0812">Transmembrane</keyword>
<dbReference type="SMART" id="SM00283">
    <property type="entry name" value="MA"/>
    <property type="match status" value="1"/>
</dbReference>
<dbReference type="Pfam" id="PF00015">
    <property type="entry name" value="MCPsignal"/>
    <property type="match status" value="1"/>
</dbReference>
<organism evidence="12 13">
    <name type="scientific">Neiella holothuriorum</name>
    <dbReference type="NCBI Taxonomy" id="2870530"/>
    <lineage>
        <taxon>Bacteria</taxon>
        <taxon>Pseudomonadati</taxon>
        <taxon>Pseudomonadota</taxon>
        <taxon>Gammaproteobacteria</taxon>
        <taxon>Alteromonadales</taxon>
        <taxon>Echinimonadaceae</taxon>
        <taxon>Neiella</taxon>
    </lineage>
</organism>
<dbReference type="PANTHER" id="PTHR32089">
    <property type="entry name" value="METHYL-ACCEPTING CHEMOTAXIS PROTEIN MCPB"/>
    <property type="match status" value="1"/>
</dbReference>
<evidence type="ECO:0000313" key="12">
    <source>
        <dbReference type="EMBL" id="MBW8189961.1"/>
    </source>
</evidence>
<dbReference type="EMBL" id="JAHZSS010000002">
    <property type="protein sequence ID" value="MBW8189961.1"/>
    <property type="molecule type" value="Genomic_DNA"/>
</dbReference>
<accession>A0ABS7ECD9</accession>
<evidence type="ECO:0000256" key="6">
    <source>
        <dbReference type="ARBA" id="ARBA00023224"/>
    </source>
</evidence>
<dbReference type="Gene3D" id="1.10.287.950">
    <property type="entry name" value="Methyl-accepting chemotaxis protein"/>
    <property type="match status" value="1"/>
</dbReference>
<dbReference type="SMART" id="SM01049">
    <property type="entry name" value="Cache_2"/>
    <property type="match status" value="1"/>
</dbReference>
<dbReference type="Proteomes" id="UP001166251">
    <property type="component" value="Unassembled WGS sequence"/>
</dbReference>
<dbReference type="InterPro" id="IPR033480">
    <property type="entry name" value="sCache_2"/>
</dbReference>
<dbReference type="PROSITE" id="PS50885">
    <property type="entry name" value="HAMP"/>
    <property type="match status" value="1"/>
</dbReference>
<keyword evidence="6 8" id="KW-0807">Transducer</keyword>
<evidence type="ECO:0000256" key="3">
    <source>
        <dbReference type="ARBA" id="ARBA00022692"/>
    </source>
</evidence>
<evidence type="ECO:0000259" key="10">
    <source>
        <dbReference type="PROSITE" id="PS50111"/>
    </source>
</evidence>
<evidence type="ECO:0000256" key="2">
    <source>
        <dbReference type="ARBA" id="ARBA00022475"/>
    </source>
</evidence>
<evidence type="ECO:0000256" key="5">
    <source>
        <dbReference type="ARBA" id="ARBA00023136"/>
    </source>
</evidence>
<dbReference type="Pfam" id="PF00672">
    <property type="entry name" value="HAMP"/>
    <property type="match status" value="1"/>
</dbReference>
<evidence type="ECO:0000256" key="1">
    <source>
        <dbReference type="ARBA" id="ARBA00004651"/>
    </source>
</evidence>
<dbReference type="SMART" id="SM00304">
    <property type="entry name" value="HAMP"/>
    <property type="match status" value="1"/>
</dbReference>
<keyword evidence="4 9" id="KW-1133">Transmembrane helix</keyword>
<comment type="similarity">
    <text evidence="7">Belongs to the methyl-accepting chemotaxis (MCP) protein family.</text>
</comment>
<evidence type="ECO:0000256" key="7">
    <source>
        <dbReference type="ARBA" id="ARBA00029447"/>
    </source>
</evidence>
<sequence>MSVRFKLILLASIPALFMFIIATVLTISDLESVAEDNLATTHSTLEDSEKLKLKSLVEASVNGLSDILNNPQLSQAQKQELAYQRLSQIKFGADGYIFGYTPSGERVLLGSSTKGMNQNYFQLTDANGVAFIQDIINKSKQGGGYTHYSFPKPGKDIAEPKLSYSQYVPSLDWTVGVGVYIDHIDKKVAEARERADQSVMSAIWWFVGLAVVLLVVILSGASIFANKMMARITSVQHSLHEIAQGDGDLTQRLEVANSDEISQLSVAFNEFVDKIHQTVTSIFDVVAQLADTSQQMASSASGTHNSVQTQRTETEMVATSMNEMSASSVEVARSAEEAAQAANKASGDGAQARHVVTETSTTIDRLAGEIDSSANALESLGNDVNAIVSILDVIRGIAEQTNLLALNAAIEAARAGEQGRGFAVVADEVRSLAGRTQESTEEIQSMIERLQQGSTDAIAAMTQSRDSGQQAVENATQAQASLDEVAHAIDLISAMNEQIASAAEEQTSVSDSINQSITRISDSAGETESYASTTTQMSNNLAQLSERLGQLLGQFKV</sequence>
<comment type="caution">
    <text evidence="12">The sequence shown here is derived from an EMBL/GenBank/DDBJ whole genome shotgun (WGS) entry which is preliminary data.</text>
</comment>
<dbReference type="PANTHER" id="PTHR32089:SF119">
    <property type="entry name" value="METHYL-ACCEPTING CHEMOTAXIS PROTEIN CTPL"/>
    <property type="match status" value="1"/>
</dbReference>